<accession>A0A401YD16</accession>
<dbReference type="Gene3D" id="3.30.450.180">
    <property type="match status" value="1"/>
</dbReference>
<dbReference type="Proteomes" id="UP000286931">
    <property type="component" value="Unassembled WGS sequence"/>
</dbReference>
<reference evidence="2 3" key="1">
    <citation type="submission" date="2018-12" db="EMBL/GenBank/DDBJ databases">
        <title>Draft genome sequence of Embleya hyalina NBRC 13850T.</title>
        <authorList>
            <person name="Komaki H."/>
            <person name="Hosoyama A."/>
            <person name="Kimura A."/>
            <person name="Ichikawa N."/>
            <person name="Tamura T."/>
        </authorList>
    </citation>
    <scope>NUCLEOTIDE SEQUENCE [LARGE SCALE GENOMIC DNA]</scope>
    <source>
        <strain evidence="2 3">NBRC 13850</strain>
    </source>
</reference>
<evidence type="ECO:0000313" key="2">
    <source>
        <dbReference type="EMBL" id="GCD92466.1"/>
    </source>
</evidence>
<protein>
    <submittedName>
        <fullName evidence="2">Transcriptional regulator</fullName>
    </submittedName>
</protein>
<dbReference type="InterPro" id="IPR041413">
    <property type="entry name" value="MLTR_LBD"/>
</dbReference>
<proteinExistence type="predicted"/>
<evidence type="ECO:0000259" key="1">
    <source>
        <dbReference type="Pfam" id="PF17765"/>
    </source>
</evidence>
<name>A0A401YD16_9ACTN</name>
<evidence type="ECO:0000313" key="3">
    <source>
        <dbReference type="Proteomes" id="UP000286931"/>
    </source>
</evidence>
<dbReference type="AlphaFoldDB" id="A0A401YD16"/>
<feature type="domain" description="MmyB-like transcription regulator ligand binding" evidence="1">
    <location>
        <begin position="2"/>
        <end position="60"/>
    </location>
</feature>
<organism evidence="2 3">
    <name type="scientific">Embleya hyalina</name>
    <dbReference type="NCBI Taxonomy" id="516124"/>
    <lineage>
        <taxon>Bacteria</taxon>
        <taxon>Bacillati</taxon>
        <taxon>Actinomycetota</taxon>
        <taxon>Actinomycetes</taxon>
        <taxon>Kitasatosporales</taxon>
        <taxon>Streptomycetaceae</taxon>
        <taxon>Embleya</taxon>
    </lineage>
</organism>
<dbReference type="EMBL" id="BIFH01000013">
    <property type="protein sequence ID" value="GCD92466.1"/>
    <property type="molecule type" value="Genomic_DNA"/>
</dbReference>
<keyword evidence="3" id="KW-1185">Reference proteome</keyword>
<dbReference type="OrthoDB" id="3542608at2"/>
<dbReference type="Pfam" id="PF17765">
    <property type="entry name" value="MLTR_LBD"/>
    <property type="match status" value="1"/>
</dbReference>
<comment type="caution">
    <text evidence="2">The sequence shown here is derived from an EMBL/GenBank/DDBJ whole genome shotgun (WGS) entry which is preliminary data.</text>
</comment>
<sequence length="70" mass="7354">MWESPGVVPQEGVTCKVVDHPHVGTLTLDCDVLHAAGSDLRVIVHTAEPDTPDAERLALLGVLGTRSLTG</sequence>
<gene>
    <name evidence="2" type="ORF">EHYA_00104</name>
</gene>